<comment type="caution">
    <text evidence="3">The sequence shown here is derived from an EMBL/GenBank/DDBJ whole genome shotgun (WGS) entry which is preliminary data.</text>
</comment>
<evidence type="ECO:0000256" key="2">
    <source>
        <dbReference type="SAM" id="Phobius"/>
    </source>
</evidence>
<feature type="transmembrane region" description="Helical" evidence="2">
    <location>
        <begin position="150"/>
        <end position="168"/>
    </location>
</feature>
<accession>A0A4S4LUU9</accession>
<sequence>MAVHVHAQVRKRRGNSEAPSGAGARSQTAPDDDAWEDISDSRSPNASQQSSGTVTPRKRRPGVPKQRIIAINAAASPRKHAKTPTVGLVSTPSPFAPPQPPPPYARNIKARESTLSKEELQDALSSGAFNISAYIIDVISSAVRLLKKPFSFLLFLYILALILARISTTLRATLSPLCFVPGLSWLCPAPIARTDPNAPPRWADYPQLVKMQSETLETLLDEAVDGPGLALEIKKAEMATSDLASLVRVSDLTSRDRLAEVLAEFVLDARKAGRGLQRFNAKVDGAVDSVLTINDHALRAIEAANSKSSAVVLHRLWPFSSTSEAATRAVVTRTFGDAMNVLSTSMRRLVLEAEISLADLNKLEERLWTLAELVAREDSTLSSTRADLLADLWTRLGGNRKVVRGVEGHMMLLRNVGTYRKRALAHVVATLHTLEGMSEDMEELRERVTAPDLVGDKIPIEVHMKSIRTGLERLQERRIRARESQDAIVNRVMGVVSDAKTPILIG</sequence>
<feature type="compositionally biased region" description="Polar residues" evidence="1">
    <location>
        <begin position="41"/>
        <end position="54"/>
    </location>
</feature>
<organism evidence="3 4">
    <name type="scientific">Bondarzewia mesenterica</name>
    <dbReference type="NCBI Taxonomy" id="1095465"/>
    <lineage>
        <taxon>Eukaryota</taxon>
        <taxon>Fungi</taxon>
        <taxon>Dikarya</taxon>
        <taxon>Basidiomycota</taxon>
        <taxon>Agaricomycotina</taxon>
        <taxon>Agaricomycetes</taxon>
        <taxon>Russulales</taxon>
        <taxon>Bondarzewiaceae</taxon>
        <taxon>Bondarzewia</taxon>
    </lineage>
</organism>
<evidence type="ECO:0000256" key="1">
    <source>
        <dbReference type="SAM" id="MobiDB-lite"/>
    </source>
</evidence>
<keyword evidence="2" id="KW-0812">Transmembrane</keyword>
<protein>
    <submittedName>
        <fullName evidence="3">Uncharacterized protein</fullName>
    </submittedName>
</protein>
<evidence type="ECO:0000313" key="3">
    <source>
        <dbReference type="EMBL" id="THH15568.1"/>
    </source>
</evidence>
<evidence type="ECO:0000313" key="4">
    <source>
        <dbReference type="Proteomes" id="UP000310158"/>
    </source>
</evidence>
<proteinExistence type="predicted"/>
<reference evidence="3 4" key="1">
    <citation type="submission" date="2019-02" db="EMBL/GenBank/DDBJ databases">
        <title>Genome sequencing of the rare red list fungi Bondarzewia mesenterica.</title>
        <authorList>
            <person name="Buettner E."/>
            <person name="Kellner H."/>
        </authorList>
    </citation>
    <scope>NUCLEOTIDE SEQUENCE [LARGE SCALE GENOMIC DNA]</scope>
    <source>
        <strain evidence="3 4">DSM 108281</strain>
    </source>
</reference>
<gene>
    <name evidence="3" type="ORF">EW146_g4925</name>
</gene>
<keyword evidence="4" id="KW-1185">Reference proteome</keyword>
<feature type="region of interest" description="Disordered" evidence="1">
    <location>
        <begin position="1"/>
        <end position="101"/>
    </location>
</feature>
<name>A0A4S4LUU9_9AGAM</name>
<keyword evidence="2" id="KW-0472">Membrane</keyword>
<keyword evidence="2" id="KW-1133">Transmembrane helix</keyword>
<dbReference type="OrthoDB" id="4179406at2759"/>
<dbReference type="AlphaFoldDB" id="A0A4S4LUU9"/>
<dbReference type="Proteomes" id="UP000310158">
    <property type="component" value="Unassembled WGS sequence"/>
</dbReference>
<dbReference type="EMBL" id="SGPL01000203">
    <property type="protein sequence ID" value="THH15568.1"/>
    <property type="molecule type" value="Genomic_DNA"/>
</dbReference>